<dbReference type="Proteomes" id="UP000598775">
    <property type="component" value="Unassembled WGS sequence"/>
</dbReference>
<evidence type="ECO:0000313" key="1">
    <source>
        <dbReference type="EMBL" id="GGF22303.1"/>
    </source>
</evidence>
<accession>A0A917B416</accession>
<comment type="caution">
    <text evidence="1">The sequence shown here is derived from an EMBL/GenBank/DDBJ whole genome shotgun (WGS) entry which is preliminary data.</text>
</comment>
<dbReference type="AlphaFoldDB" id="A0A917B416"/>
<sequence length="79" mass="8702">MAPLALTVSGSMVLVGSDTPIVYVPPAAADDEDGLALPLDEHALSTRAKLATDAANANRTARWRWRWRERVLIIESRFK</sequence>
<proteinExistence type="predicted"/>
<reference evidence="1 2" key="1">
    <citation type="journal article" date="2014" name="Int. J. Syst. Evol. Microbiol.">
        <title>Complete genome sequence of Corynebacterium casei LMG S-19264T (=DSM 44701T), isolated from a smear-ripened cheese.</title>
        <authorList>
            <consortium name="US DOE Joint Genome Institute (JGI-PGF)"/>
            <person name="Walter F."/>
            <person name="Albersmeier A."/>
            <person name="Kalinowski J."/>
            <person name="Ruckert C."/>
        </authorList>
    </citation>
    <scope>NUCLEOTIDE SEQUENCE [LARGE SCALE GENOMIC DNA]</scope>
    <source>
        <strain evidence="1 2">CGMCC 1.12976</strain>
    </source>
</reference>
<name>A0A917B416_9MICO</name>
<gene>
    <name evidence="1" type="ORF">GCM10011399_14940</name>
</gene>
<evidence type="ECO:0000313" key="2">
    <source>
        <dbReference type="Proteomes" id="UP000598775"/>
    </source>
</evidence>
<dbReference type="EMBL" id="BMGP01000002">
    <property type="protein sequence ID" value="GGF22303.1"/>
    <property type="molecule type" value="Genomic_DNA"/>
</dbReference>
<organism evidence="1 2">
    <name type="scientific">Subtercola lobariae</name>
    <dbReference type="NCBI Taxonomy" id="1588641"/>
    <lineage>
        <taxon>Bacteria</taxon>
        <taxon>Bacillati</taxon>
        <taxon>Actinomycetota</taxon>
        <taxon>Actinomycetes</taxon>
        <taxon>Micrococcales</taxon>
        <taxon>Microbacteriaceae</taxon>
        <taxon>Subtercola</taxon>
    </lineage>
</organism>
<keyword evidence="2" id="KW-1185">Reference proteome</keyword>
<protein>
    <submittedName>
        <fullName evidence="1">Uncharacterized protein</fullName>
    </submittedName>
</protein>